<proteinExistence type="predicted"/>
<evidence type="ECO:0000256" key="1">
    <source>
        <dbReference type="SAM" id="Coils"/>
    </source>
</evidence>
<organism evidence="3 4">
    <name type="scientific">Smittium culicis</name>
    <dbReference type="NCBI Taxonomy" id="133412"/>
    <lineage>
        <taxon>Eukaryota</taxon>
        <taxon>Fungi</taxon>
        <taxon>Fungi incertae sedis</taxon>
        <taxon>Zoopagomycota</taxon>
        <taxon>Kickxellomycotina</taxon>
        <taxon>Harpellomycetes</taxon>
        <taxon>Harpellales</taxon>
        <taxon>Legeriomycetaceae</taxon>
        <taxon>Smittium</taxon>
    </lineage>
</organism>
<feature type="coiled-coil region" evidence="1">
    <location>
        <begin position="16"/>
        <end position="92"/>
    </location>
</feature>
<sequence>MSSEASAKKETGSKKLALAREHLKALALENEKLSQQLEDFSAKEKNWKTEKDALLKEKLALEDEKSKLSSNNKSLTAELALKNDEISSLKEKITATSATQAIHTPIQARSSSPTAKSPTLDSNTTADQNKSRSPTLKKSVSLSAKNKFDKSSRPCSPDKSHVCCFKNSEAKLDLNWDDFVLKLAKILALKVNAVKTSKGAITATQVLEVVQELEKNRAADITKKNNTENDSILSFKKNISGNISIFKFLRIINILFQKPISHSEF</sequence>
<name>A0A1R1Y6C5_9FUNG</name>
<evidence type="ECO:0000256" key="2">
    <source>
        <dbReference type="SAM" id="MobiDB-lite"/>
    </source>
</evidence>
<dbReference type="EMBL" id="LSSM01002277">
    <property type="protein sequence ID" value="OMJ22355.1"/>
    <property type="molecule type" value="Genomic_DNA"/>
</dbReference>
<keyword evidence="4" id="KW-1185">Reference proteome</keyword>
<keyword evidence="1" id="KW-0175">Coiled coil</keyword>
<reference evidence="4" key="1">
    <citation type="submission" date="2017-01" db="EMBL/GenBank/DDBJ databases">
        <authorList>
            <person name="Wang Y."/>
            <person name="White M."/>
            <person name="Kvist S."/>
            <person name="Moncalvo J.-M."/>
        </authorList>
    </citation>
    <scope>NUCLEOTIDE SEQUENCE [LARGE SCALE GENOMIC DNA]</scope>
    <source>
        <strain evidence="4">ID-206-W2</strain>
    </source>
</reference>
<comment type="caution">
    <text evidence="3">The sequence shown here is derived from an EMBL/GenBank/DDBJ whole genome shotgun (WGS) entry which is preliminary data.</text>
</comment>
<dbReference type="AlphaFoldDB" id="A0A1R1Y6C5"/>
<evidence type="ECO:0000313" key="4">
    <source>
        <dbReference type="Proteomes" id="UP000187429"/>
    </source>
</evidence>
<feature type="compositionally biased region" description="Polar residues" evidence="2">
    <location>
        <begin position="100"/>
        <end position="144"/>
    </location>
</feature>
<accession>A0A1R1Y6C5</accession>
<protein>
    <submittedName>
        <fullName evidence="3">Uncharacterized protein</fullName>
    </submittedName>
</protein>
<dbReference type="Proteomes" id="UP000187429">
    <property type="component" value="Unassembled WGS sequence"/>
</dbReference>
<evidence type="ECO:0000313" key="3">
    <source>
        <dbReference type="EMBL" id="OMJ22355.1"/>
    </source>
</evidence>
<feature type="compositionally biased region" description="Basic and acidic residues" evidence="2">
    <location>
        <begin position="146"/>
        <end position="158"/>
    </location>
</feature>
<feature type="region of interest" description="Disordered" evidence="2">
    <location>
        <begin position="100"/>
        <end position="158"/>
    </location>
</feature>
<gene>
    <name evidence="3" type="ORF">AYI69_g5429</name>
</gene>